<organism evidence="1 2">
    <name type="scientific">Thelephora ganbajun</name>
    <name type="common">Ganba fungus</name>
    <dbReference type="NCBI Taxonomy" id="370292"/>
    <lineage>
        <taxon>Eukaryota</taxon>
        <taxon>Fungi</taxon>
        <taxon>Dikarya</taxon>
        <taxon>Basidiomycota</taxon>
        <taxon>Agaricomycotina</taxon>
        <taxon>Agaricomycetes</taxon>
        <taxon>Thelephorales</taxon>
        <taxon>Thelephoraceae</taxon>
        <taxon>Thelephora</taxon>
    </lineage>
</organism>
<reference evidence="1" key="1">
    <citation type="submission" date="2019-10" db="EMBL/GenBank/DDBJ databases">
        <authorList>
            <consortium name="DOE Joint Genome Institute"/>
            <person name="Kuo A."/>
            <person name="Miyauchi S."/>
            <person name="Kiss E."/>
            <person name="Drula E."/>
            <person name="Kohler A."/>
            <person name="Sanchez-Garcia M."/>
            <person name="Andreopoulos B."/>
            <person name="Barry K.W."/>
            <person name="Bonito G."/>
            <person name="Buee M."/>
            <person name="Carver A."/>
            <person name="Chen C."/>
            <person name="Cichocki N."/>
            <person name="Clum A."/>
            <person name="Culley D."/>
            <person name="Crous P.W."/>
            <person name="Fauchery L."/>
            <person name="Girlanda M."/>
            <person name="Hayes R."/>
            <person name="Keri Z."/>
            <person name="Labutti K."/>
            <person name="Lipzen A."/>
            <person name="Lombard V."/>
            <person name="Magnuson J."/>
            <person name="Maillard F."/>
            <person name="Morin E."/>
            <person name="Murat C."/>
            <person name="Nolan M."/>
            <person name="Ohm R."/>
            <person name="Pangilinan J."/>
            <person name="Pereira M."/>
            <person name="Perotto S."/>
            <person name="Peter M."/>
            <person name="Riley R."/>
            <person name="Sitrit Y."/>
            <person name="Stielow B."/>
            <person name="Szollosi G."/>
            <person name="Zifcakova L."/>
            <person name="Stursova M."/>
            <person name="Spatafora J.W."/>
            <person name="Tedersoo L."/>
            <person name="Vaario L.-M."/>
            <person name="Yamada A."/>
            <person name="Yan M."/>
            <person name="Wang P."/>
            <person name="Xu J."/>
            <person name="Bruns T."/>
            <person name="Baldrian P."/>
            <person name="Vilgalys R."/>
            <person name="Henrissat B."/>
            <person name="Grigoriev I.V."/>
            <person name="Hibbett D."/>
            <person name="Nagy L.G."/>
            <person name="Martin F.M."/>
        </authorList>
    </citation>
    <scope>NUCLEOTIDE SEQUENCE</scope>
    <source>
        <strain evidence="1">P2</strain>
    </source>
</reference>
<keyword evidence="2" id="KW-1185">Reference proteome</keyword>
<sequence>VSLLLSSTGTPDGQIERFGYGSSKAQPQVVLIGTWALTHPTQYTPHYKACYIGKLRFRIELMNERV</sequence>
<reference evidence="1" key="2">
    <citation type="journal article" date="2020" name="Nat. Commun.">
        <title>Large-scale genome sequencing of mycorrhizal fungi provides insights into the early evolution of symbiotic traits.</title>
        <authorList>
            <person name="Miyauchi S."/>
            <person name="Kiss E."/>
            <person name="Kuo A."/>
            <person name="Drula E."/>
            <person name="Kohler A."/>
            <person name="Sanchez-Garcia M."/>
            <person name="Morin E."/>
            <person name="Andreopoulos B."/>
            <person name="Barry K.W."/>
            <person name="Bonito G."/>
            <person name="Buee M."/>
            <person name="Carver A."/>
            <person name="Chen C."/>
            <person name="Cichocki N."/>
            <person name="Clum A."/>
            <person name="Culley D."/>
            <person name="Crous P.W."/>
            <person name="Fauchery L."/>
            <person name="Girlanda M."/>
            <person name="Hayes R.D."/>
            <person name="Keri Z."/>
            <person name="LaButti K."/>
            <person name="Lipzen A."/>
            <person name="Lombard V."/>
            <person name="Magnuson J."/>
            <person name="Maillard F."/>
            <person name="Murat C."/>
            <person name="Nolan M."/>
            <person name="Ohm R.A."/>
            <person name="Pangilinan J."/>
            <person name="Pereira M.F."/>
            <person name="Perotto S."/>
            <person name="Peter M."/>
            <person name="Pfister S."/>
            <person name="Riley R."/>
            <person name="Sitrit Y."/>
            <person name="Stielow J.B."/>
            <person name="Szollosi G."/>
            <person name="Zifcakova L."/>
            <person name="Stursova M."/>
            <person name="Spatafora J.W."/>
            <person name="Tedersoo L."/>
            <person name="Vaario L.M."/>
            <person name="Yamada A."/>
            <person name="Yan M."/>
            <person name="Wang P."/>
            <person name="Xu J."/>
            <person name="Bruns T."/>
            <person name="Baldrian P."/>
            <person name="Vilgalys R."/>
            <person name="Dunand C."/>
            <person name="Henrissat B."/>
            <person name="Grigoriev I.V."/>
            <person name="Hibbett D."/>
            <person name="Nagy L.G."/>
            <person name="Martin F.M."/>
        </authorList>
    </citation>
    <scope>NUCLEOTIDE SEQUENCE</scope>
    <source>
        <strain evidence="1">P2</strain>
    </source>
</reference>
<name>A0ACB6ZBY9_THEGA</name>
<feature type="non-terminal residue" evidence="1">
    <location>
        <position position="1"/>
    </location>
</feature>
<protein>
    <submittedName>
        <fullName evidence="1">Uncharacterized protein</fullName>
    </submittedName>
</protein>
<dbReference type="EMBL" id="MU118048">
    <property type="protein sequence ID" value="KAF9646823.1"/>
    <property type="molecule type" value="Genomic_DNA"/>
</dbReference>
<gene>
    <name evidence="1" type="ORF">BDM02DRAFT_3118124</name>
</gene>
<dbReference type="Proteomes" id="UP000886501">
    <property type="component" value="Unassembled WGS sequence"/>
</dbReference>
<proteinExistence type="predicted"/>
<comment type="caution">
    <text evidence="1">The sequence shown here is derived from an EMBL/GenBank/DDBJ whole genome shotgun (WGS) entry which is preliminary data.</text>
</comment>
<evidence type="ECO:0000313" key="1">
    <source>
        <dbReference type="EMBL" id="KAF9646823.1"/>
    </source>
</evidence>
<accession>A0ACB6ZBY9</accession>
<evidence type="ECO:0000313" key="2">
    <source>
        <dbReference type="Proteomes" id="UP000886501"/>
    </source>
</evidence>